<proteinExistence type="predicted"/>
<accession>A0AAW1QHQ7</accession>
<dbReference type="SUPFAM" id="SSF53335">
    <property type="entry name" value="S-adenosyl-L-methionine-dependent methyltransferases"/>
    <property type="match status" value="1"/>
</dbReference>
<reference evidence="4 5" key="1">
    <citation type="journal article" date="2024" name="Nat. Commun.">
        <title>Phylogenomics reveals the evolutionary origins of lichenization in chlorophyte algae.</title>
        <authorList>
            <person name="Puginier C."/>
            <person name="Libourel C."/>
            <person name="Otte J."/>
            <person name="Skaloud P."/>
            <person name="Haon M."/>
            <person name="Grisel S."/>
            <person name="Petersen M."/>
            <person name="Berrin J.G."/>
            <person name="Delaux P.M."/>
            <person name="Dal Grande F."/>
            <person name="Keller J."/>
        </authorList>
    </citation>
    <scope>NUCLEOTIDE SEQUENCE [LARGE SCALE GENOMIC DNA]</scope>
    <source>
        <strain evidence="4 5">SAG 2145</strain>
    </source>
</reference>
<dbReference type="PANTHER" id="PTHR43861:SF1">
    <property type="entry name" value="TRANS-ACONITATE 2-METHYLTRANSFERASE"/>
    <property type="match status" value="1"/>
</dbReference>
<keyword evidence="1" id="KW-0489">Methyltransferase</keyword>
<dbReference type="InterPro" id="IPR029063">
    <property type="entry name" value="SAM-dependent_MTases_sf"/>
</dbReference>
<dbReference type="PANTHER" id="PTHR43861">
    <property type="entry name" value="TRANS-ACONITATE 2-METHYLTRANSFERASE-RELATED"/>
    <property type="match status" value="1"/>
</dbReference>
<name>A0AAW1QHQ7_9CHLO</name>
<dbReference type="InterPro" id="IPR041698">
    <property type="entry name" value="Methyltransf_25"/>
</dbReference>
<dbReference type="GO" id="GO:0008168">
    <property type="term" value="F:methyltransferase activity"/>
    <property type="evidence" value="ECO:0007669"/>
    <property type="project" value="UniProtKB-KW"/>
</dbReference>
<dbReference type="AlphaFoldDB" id="A0AAW1QHQ7"/>
<dbReference type="Proteomes" id="UP001438707">
    <property type="component" value="Unassembled WGS sequence"/>
</dbReference>
<dbReference type="CDD" id="cd02440">
    <property type="entry name" value="AdoMet_MTases"/>
    <property type="match status" value="1"/>
</dbReference>
<evidence type="ECO:0000259" key="3">
    <source>
        <dbReference type="Pfam" id="PF13649"/>
    </source>
</evidence>
<sequence length="219" mass="24710">MAAVQTGSELFEQRWSTYDRILAGNHLFHRELYAELRKYLRATFTEPIEVLDLGCGDCHYLAEQLVVDGEVCLIASFTGVDLAAGALEAARENIRKALRQGTPTHFANSDIVKFVADSPQRFDLAFASYSVHHLTLEQKDQLVQHLAKALKPGGVYFQADWKFLPQEGKDDISRHARECDLPETLDTWRSLAYKHGFSSCTILDTHPHPDTGFCLVMQK</sequence>
<dbReference type="Pfam" id="PF13649">
    <property type="entry name" value="Methyltransf_25"/>
    <property type="match status" value="1"/>
</dbReference>
<comment type="caution">
    <text evidence="4">The sequence shown here is derived from an EMBL/GenBank/DDBJ whole genome shotgun (WGS) entry which is preliminary data.</text>
</comment>
<feature type="domain" description="Methyltransferase" evidence="3">
    <location>
        <begin position="50"/>
        <end position="154"/>
    </location>
</feature>
<organism evidence="4 5">
    <name type="scientific">Apatococcus lobatus</name>
    <dbReference type="NCBI Taxonomy" id="904363"/>
    <lineage>
        <taxon>Eukaryota</taxon>
        <taxon>Viridiplantae</taxon>
        <taxon>Chlorophyta</taxon>
        <taxon>core chlorophytes</taxon>
        <taxon>Trebouxiophyceae</taxon>
        <taxon>Chlorellales</taxon>
        <taxon>Chlorellaceae</taxon>
        <taxon>Apatococcus</taxon>
    </lineage>
</organism>
<evidence type="ECO:0000256" key="1">
    <source>
        <dbReference type="ARBA" id="ARBA00022603"/>
    </source>
</evidence>
<dbReference type="EMBL" id="JALJOS010000043">
    <property type="protein sequence ID" value="KAK9820790.1"/>
    <property type="molecule type" value="Genomic_DNA"/>
</dbReference>
<evidence type="ECO:0000256" key="2">
    <source>
        <dbReference type="ARBA" id="ARBA00022679"/>
    </source>
</evidence>
<evidence type="ECO:0000313" key="4">
    <source>
        <dbReference type="EMBL" id="KAK9820790.1"/>
    </source>
</evidence>
<keyword evidence="2" id="KW-0808">Transferase</keyword>
<protein>
    <recommendedName>
        <fullName evidence="3">Methyltransferase domain-containing protein</fullName>
    </recommendedName>
</protein>
<dbReference type="Gene3D" id="3.40.50.150">
    <property type="entry name" value="Vaccinia Virus protein VP39"/>
    <property type="match status" value="1"/>
</dbReference>
<keyword evidence="5" id="KW-1185">Reference proteome</keyword>
<dbReference type="GO" id="GO:0032259">
    <property type="term" value="P:methylation"/>
    <property type="evidence" value="ECO:0007669"/>
    <property type="project" value="UniProtKB-KW"/>
</dbReference>
<gene>
    <name evidence="4" type="ORF">WJX74_004405</name>
</gene>
<evidence type="ECO:0000313" key="5">
    <source>
        <dbReference type="Proteomes" id="UP001438707"/>
    </source>
</evidence>